<dbReference type="Pfam" id="PF07457">
    <property type="entry name" value="DUF1516"/>
    <property type="match status" value="1"/>
</dbReference>
<evidence type="ECO:0000256" key="5">
    <source>
        <dbReference type="HAMAP-Rule" id="MF_01536"/>
    </source>
</evidence>
<dbReference type="Proteomes" id="UP000031563">
    <property type="component" value="Unassembled WGS sequence"/>
</dbReference>
<comment type="similarity">
    <text evidence="5">Belongs to the UPF0344 family.</text>
</comment>
<evidence type="ECO:0000256" key="4">
    <source>
        <dbReference type="ARBA" id="ARBA00023136"/>
    </source>
</evidence>
<keyword evidence="7" id="KW-1185">Reference proteome</keyword>
<keyword evidence="1 5" id="KW-1003">Cell membrane</keyword>
<sequence>MLESLFFDSTHLHITTWVIAIALFFIALSKYSTGLHMALRLFYVLVLVTGLLLFIQHHGIDDMMYGLKMLAGLLTIGLMEMVLVRKKKGKEISKVLVGVLVLLIITLYLGFRLPVGMNFFA</sequence>
<dbReference type="STRING" id="1221996.QY95_01403"/>
<reference evidence="6" key="1">
    <citation type="submission" date="2015-02" db="EMBL/GenBank/DDBJ databases">
        <title>Genome Assembly of Bacillaceae bacterium MTCC 8252.</title>
        <authorList>
            <person name="Verma A."/>
            <person name="Khatri I."/>
            <person name="Mual P."/>
            <person name="Subramanian S."/>
            <person name="Krishnamurthi S."/>
        </authorList>
    </citation>
    <scope>NUCLEOTIDE SEQUENCE [LARGE SCALE GENOMIC DNA]</scope>
    <source>
        <strain evidence="6">MTCC 8252</strain>
    </source>
</reference>
<feature type="transmembrane region" description="Helical" evidence="5">
    <location>
        <begin position="95"/>
        <end position="115"/>
    </location>
</feature>
<accession>A0A0F5I4K2</accession>
<feature type="transmembrane region" description="Helical" evidence="5">
    <location>
        <begin position="12"/>
        <end position="29"/>
    </location>
</feature>
<protein>
    <recommendedName>
        <fullName evidence="5">UPF0344 protein QY95_01403</fullName>
    </recommendedName>
</protein>
<feature type="transmembrane region" description="Helical" evidence="5">
    <location>
        <begin position="41"/>
        <end position="59"/>
    </location>
</feature>
<accession>A0A0F5HVB0</accession>
<dbReference type="RefSeq" id="WP_039237547.1">
    <property type="nucleotide sequence ID" value="NZ_JWIQ02000018.1"/>
</dbReference>
<dbReference type="InterPro" id="IPR010899">
    <property type="entry name" value="UPF0344"/>
</dbReference>
<dbReference type="AlphaFoldDB" id="A0A0F5HVB0"/>
<organism evidence="6 7">
    <name type="scientific">Bacillus thermotolerans</name>
    <name type="common">Quasibacillus thermotolerans</name>
    <dbReference type="NCBI Taxonomy" id="1221996"/>
    <lineage>
        <taxon>Bacteria</taxon>
        <taxon>Bacillati</taxon>
        <taxon>Bacillota</taxon>
        <taxon>Bacilli</taxon>
        <taxon>Bacillales</taxon>
        <taxon>Bacillaceae</taxon>
        <taxon>Bacillus</taxon>
    </lineage>
</organism>
<dbReference type="HAMAP" id="MF_01536">
    <property type="entry name" value="UPF0344"/>
    <property type="match status" value="1"/>
</dbReference>
<keyword evidence="4 5" id="KW-0472">Membrane</keyword>
<name>A0A0F5HVB0_BACTR</name>
<evidence type="ECO:0000313" key="6">
    <source>
        <dbReference type="EMBL" id="KKB40408.1"/>
    </source>
</evidence>
<evidence type="ECO:0000256" key="2">
    <source>
        <dbReference type="ARBA" id="ARBA00022692"/>
    </source>
</evidence>
<keyword evidence="3 5" id="KW-1133">Transmembrane helix</keyword>
<evidence type="ECO:0000256" key="1">
    <source>
        <dbReference type="ARBA" id="ARBA00022475"/>
    </source>
</evidence>
<evidence type="ECO:0000313" key="7">
    <source>
        <dbReference type="Proteomes" id="UP000031563"/>
    </source>
</evidence>
<gene>
    <name evidence="6" type="ORF">QY95_01403</name>
</gene>
<dbReference type="EMBL" id="JWIR02000029">
    <property type="protein sequence ID" value="KKB40408.1"/>
    <property type="molecule type" value="Genomic_DNA"/>
</dbReference>
<dbReference type="OrthoDB" id="2365314at2"/>
<feature type="transmembrane region" description="Helical" evidence="5">
    <location>
        <begin position="65"/>
        <end position="83"/>
    </location>
</feature>
<dbReference type="GO" id="GO:0005886">
    <property type="term" value="C:plasma membrane"/>
    <property type="evidence" value="ECO:0007669"/>
    <property type="project" value="UniProtKB-SubCell"/>
</dbReference>
<comment type="subcellular location">
    <subcellularLocation>
        <location evidence="5">Cell membrane</location>
        <topology evidence="5">Multi-pass membrane protein</topology>
    </subcellularLocation>
</comment>
<keyword evidence="2 5" id="KW-0812">Transmembrane</keyword>
<evidence type="ECO:0000256" key="3">
    <source>
        <dbReference type="ARBA" id="ARBA00022989"/>
    </source>
</evidence>
<comment type="caution">
    <text evidence="6">The sequence shown here is derived from an EMBL/GenBank/DDBJ whole genome shotgun (WGS) entry which is preliminary data.</text>
</comment>
<proteinExistence type="inferred from homology"/>